<dbReference type="GO" id="GO:0002523">
    <property type="term" value="P:leukocyte migration involved in inflammatory response"/>
    <property type="evidence" value="ECO:0007669"/>
    <property type="project" value="Ensembl"/>
</dbReference>
<evidence type="ECO:0000259" key="14">
    <source>
        <dbReference type="PROSITE" id="PS50835"/>
    </source>
</evidence>
<dbReference type="SMART" id="SM00409">
    <property type="entry name" value="IG"/>
    <property type="match status" value="2"/>
</dbReference>
<dbReference type="PANTHER" id="PTHR44598:SF2">
    <property type="entry name" value="JUNCTIONAL ADHESION MOLECULE C"/>
    <property type="match status" value="1"/>
</dbReference>
<dbReference type="GeneTree" id="ENSGT00940000156937"/>
<dbReference type="InterPro" id="IPR036179">
    <property type="entry name" value="Ig-like_dom_sf"/>
</dbReference>
<dbReference type="GO" id="GO:0001780">
    <property type="term" value="P:neutrophil homeostasis"/>
    <property type="evidence" value="ECO:0007669"/>
    <property type="project" value="Ensembl"/>
</dbReference>
<evidence type="ECO:0000256" key="11">
    <source>
        <dbReference type="ARBA" id="ARBA00023157"/>
    </source>
</evidence>
<keyword evidence="9 13" id="KW-1133">Transmembrane helix</keyword>
<dbReference type="GO" id="GO:0005178">
    <property type="term" value="F:integrin binding"/>
    <property type="evidence" value="ECO:0000318"/>
    <property type="project" value="GO_Central"/>
</dbReference>
<sequence>LWASARGILTDLFLIFIGYRIFAVELISTNQNPVVQEFQRAELSCIIATTKTANPRIEWKKIGSKETTYVFFDNKMQGDWANRAQLNSRTSLVISNVTRADKGIYRCEVVAPEDARIGAEININLTVHVKPVPPKCHVPQSVPVGKSATLQCQEKEGFPEPTYNWYRNGEALPLDSKSSSKFQNSSFTVNTKTGTLVFSEVQKGDTGRYSCRAMNAVGDAWCEDSVMEVYDLNIAGIVGGILVVLLVLTLTALGICCAYRKGFFINNKQDGNSYKTPTKPDGVNYIRTDEEGDFRHKSSFVI</sequence>
<dbReference type="GO" id="GO:0001525">
    <property type="term" value="P:angiogenesis"/>
    <property type="evidence" value="ECO:0007669"/>
    <property type="project" value="Ensembl"/>
</dbReference>
<evidence type="ECO:0000256" key="8">
    <source>
        <dbReference type="ARBA" id="ARBA00022949"/>
    </source>
</evidence>
<dbReference type="GO" id="GO:0005615">
    <property type="term" value="C:extracellular space"/>
    <property type="evidence" value="ECO:0007669"/>
    <property type="project" value="Ensembl"/>
</dbReference>
<dbReference type="GO" id="GO:0042552">
    <property type="term" value="P:myelination"/>
    <property type="evidence" value="ECO:0007669"/>
    <property type="project" value="Ensembl"/>
</dbReference>
<dbReference type="Gene3D" id="2.60.40.10">
    <property type="entry name" value="Immunoglobulins"/>
    <property type="match status" value="2"/>
</dbReference>
<dbReference type="GO" id="GO:0098632">
    <property type="term" value="F:cell-cell adhesion mediator activity"/>
    <property type="evidence" value="ECO:0000318"/>
    <property type="project" value="GO_Central"/>
</dbReference>
<dbReference type="STRING" id="28377.ENSACAP00000000996"/>
<dbReference type="GO" id="GO:0034333">
    <property type="term" value="P:adherens junction assembly"/>
    <property type="evidence" value="ECO:0007669"/>
    <property type="project" value="Ensembl"/>
</dbReference>
<dbReference type="InterPro" id="IPR042974">
    <property type="entry name" value="JAM-C"/>
</dbReference>
<keyword evidence="10 13" id="KW-0472">Membrane</keyword>
<accession>H9G4M3</accession>
<reference evidence="15" key="3">
    <citation type="submission" date="2025-09" db="UniProtKB">
        <authorList>
            <consortium name="Ensembl"/>
        </authorList>
    </citation>
    <scope>IDENTIFICATION</scope>
</reference>
<evidence type="ECO:0000256" key="2">
    <source>
        <dbReference type="ARBA" id="ARBA00004435"/>
    </source>
</evidence>
<dbReference type="GO" id="GO:0045176">
    <property type="term" value="P:apical protein localization"/>
    <property type="evidence" value="ECO:0007669"/>
    <property type="project" value="Ensembl"/>
</dbReference>
<dbReference type="eggNOG" id="ENOG502QWBJ">
    <property type="taxonomic scope" value="Eukaryota"/>
</dbReference>
<evidence type="ECO:0000256" key="5">
    <source>
        <dbReference type="ARBA" id="ARBA00022475"/>
    </source>
</evidence>
<dbReference type="GO" id="GO:0033629">
    <property type="term" value="P:negative regulation of cell adhesion mediated by integrin"/>
    <property type="evidence" value="ECO:0007669"/>
    <property type="project" value="Ensembl"/>
</dbReference>
<protein>
    <submittedName>
        <fullName evidence="15">Junctional adhesion molecule 3</fullName>
    </submittedName>
</protein>
<evidence type="ECO:0000256" key="3">
    <source>
        <dbReference type="ARBA" id="ARBA00008637"/>
    </source>
</evidence>
<dbReference type="GO" id="GO:0098609">
    <property type="term" value="P:cell-cell adhesion"/>
    <property type="evidence" value="ECO:0000318"/>
    <property type="project" value="GO_Central"/>
</dbReference>
<dbReference type="Ensembl" id="ENSACAT00000001024.4">
    <property type="protein sequence ID" value="ENSACAP00000000996.3"/>
    <property type="gene ID" value="ENSACAG00000001046.4"/>
</dbReference>
<evidence type="ECO:0000256" key="6">
    <source>
        <dbReference type="ARBA" id="ARBA00022692"/>
    </source>
</evidence>
<keyword evidence="7" id="KW-0732">Signal</keyword>
<evidence type="ECO:0000313" key="15">
    <source>
        <dbReference type="Ensembl" id="ENSACAP00000000996.3"/>
    </source>
</evidence>
<dbReference type="GO" id="GO:0031941">
    <property type="term" value="C:filamentous actin"/>
    <property type="evidence" value="ECO:0007669"/>
    <property type="project" value="Ensembl"/>
</dbReference>
<dbReference type="GO" id="GO:0005886">
    <property type="term" value="C:plasma membrane"/>
    <property type="evidence" value="ECO:0000318"/>
    <property type="project" value="GO_Central"/>
</dbReference>
<keyword evidence="12" id="KW-0393">Immunoglobulin domain</keyword>
<dbReference type="AlphaFoldDB" id="H9G4M3"/>
<dbReference type="FunFam" id="2.60.40.10:FF:000342">
    <property type="entry name" value="Junctional adhesion molecule A"/>
    <property type="match status" value="1"/>
</dbReference>
<dbReference type="GO" id="GO:0090138">
    <property type="term" value="P:regulation of actin cytoskeleton organization by cell-cell adhesion"/>
    <property type="evidence" value="ECO:0007669"/>
    <property type="project" value="Ensembl"/>
</dbReference>
<proteinExistence type="inferred from homology"/>
<keyword evidence="5" id="KW-1003">Cell membrane</keyword>
<evidence type="ECO:0000313" key="16">
    <source>
        <dbReference type="Proteomes" id="UP000001646"/>
    </source>
</evidence>
<dbReference type="GO" id="GO:0007160">
    <property type="term" value="P:cell-matrix adhesion"/>
    <property type="evidence" value="ECO:0007669"/>
    <property type="project" value="Ensembl"/>
</dbReference>
<dbReference type="InterPro" id="IPR003599">
    <property type="entry name" value="Ig_sub"/>
</dbReference>
<keyword evidence="16" id="KW-1185">Reference proteome</keyword>
<evidence type="ECO:0000256" key="13">
    <source>
        <dbReference type="SAM" id="Phobius"/>
    </source>
</evidence>
<dbReference type="GO" id="GO:0030010">
    <property type="term" value="P:establishment of cell polarity"/>
    <property type="evidence" value="ECO:0007669"/>
    <property type="project" value="Ensembl"/>
</dbReference>
<dbReference type="GO" id="GO:0033624">
    <property type="term" value="P:negative regulation of integrin activation"/>
    <property type="evidence" value="ECO:0007669"/>
    <property type="project" value="Ensembl"/>
</dbReference>
<keyword evidence="11" id="KW-1015">Disulfide bond</keyword>
<dbReference type="GO" id="GO:0005923">
    <property type="term" value="C:bicellular tight junction"/>
    <property type="evidence" value="ECO:0007669"/>
    <property type="project" value="UniProtKB-SubCell"/>
</dbReference>
<feature type="domain" description="Ig-like" evidence="14">
    <location>
        <begin position="24"/>
        <end position="124"/>
    </location>
</feature>
<evidence type="ECO:0000256" key="10">
    <source>
        <dbReference type="ARBA" id="ARBA00023136"/>
    </source>
</evidence>
<dbReference type="Bgee" id="ENSACAG00000001046">
    <property type="expression patterns" value="Expressed in embryonic post-anal tail and 13 other cell types or tissues"/>
</dbReference>
<dbReference type="GO" id="GO:0097241">
    <property type="term" value="P:hematopoietic stem cell migration to bone marrow"/>
    <property type="evidence" value="ECO:0007669"/>
    <property type="project" value="Ensembl"/>
</dbReference>
<dbReference type="GO" id="GO:0044291">
    <property type="term" value="C:cell-cell contact zone"/>
    <property type="evidence" value="ECO:0000318"/>
    <property type="project" value="GO_Central"/>
</dbReference>
<dbReference type="InterPro" id="IPR013783">
    <property type="entry name" value="Ig-like_fold"/>
</dbReference>
<dbReference type="InterPro" id="IPR013106">
    <property type="entry name" value="Ig_V-set"/>
</dbReference>
<name>H9G4M3_ANOCA</name>
<keyword evidence="4" id="KW-0796">Tight junction</keyword>
<dbReference type="GO" id="GO:0019226">
    <property type="term" value="P:transmission of nerve impulse"/>
    <property type="evidence" value="ECO:0007669"/>
    <property type="project" value="Ensembl"/>
</dbReference>
<dbReference type="GO" id="GO:2000439">
    <property type="term" value="P:positive regulation of monocyte extravasation"/>
    <property type="evidence" value="ECO:0007669"/>
    <property type="project" value="Ensembl"/>
</dbReference>
<dbReference type="GO" id="GO:0002250">
    <property type="term" value="P:adaptive immune response"/>
    <property type="evidence" value="ECO:0007669"/>
    <property type="project" value="Ensembl"/>
</dbReference>
<evidence type="ECO:0000256" key="7">
    <source>
        <dbReference type="ARBA" id="ARBA00022729"/>
    </source>
</evidence>
<dbReference type="InterPro" id="IPR007110">
    <property type="entry name" value="Ig-like_dom"/>
</dbReference>
<evidence type="ECO:0000256" key="4">
    <source>
        <dbReference type="ARBA" id="ARBA00022427"/>
    </source>
</evidence>
<dbReference type="PROSITE" id="PS50835">
    <property type="entry name" value="IG_LIKE"/>
    <property type="match status" value="2"/>
</dbReference>
<keyword evidence="8" id="KW-0965">Cell junction</keyword>
<dbReference type="HOGENOM" id="CLU_067351_0_0_1"/>
<dbReference type="GO" id="GO:0090022">
    <property type="term" value="P:regulation of neutrophil chemotaxis"/>
    <property type="evidence" value="ECO:0007669"/>
    <property type="project" value="Ensembl"/>
</dbReference>
<evidence type="ECO:0000256" key="9">
    <source>
        <dbReference type="ARBA" id="ARBA00022989"/>
    </source>
</evidence>
<dbReference type="Pfam" id="PF13927">
    <property type="entry name" value="Ig_3"/>
    <property type="match status" value="1"/>
</dbReference>
<dbReference type="GO" id="GO:0034113">
    <property type="term" value="P:heterotypic cell-cell adhesion"/>
    <property type="evidence" value="ECO:0007669"/>
    <property type="project" value="Ensembl"/>
</dbReference>
<dbReference type="GO" id="GO:0033010">
    <property type="term" value="C:paranodal junction"/>
    <property type="evidence" value="ECO:0007669"/>
    <property type="project" value="Ensembl"/>
</dbReference>
<dbReference type="PANTHER" id="PTHR44598">
    <property type="entry name" value="JUNCTIONAL ADHESION MOLECULE C"/>
    <property type="match status" value="1"/>
</dbReference>
<dbReference type="GO" id="GO:1905710">
    <property type="term" value="P:positive regulation of membrane permeability"/>
    <property type="evidence" value="ECO:0007669"/>
    <property type="project" value="Ensembl"/>
</dbReference>
<dbReference type="InterPro" id="IPR003598">
    <property type="entry name" value="Ig_sub2"/>
</dbReference>
<dbReference type="GO" id="GO:0030057">
    <property type="term" value="C:desmosome"/>
    <property type="evidence" value="ECO:0007669"/>
    <property type="project" value="Ensembl"/>
</dbReference>
<organism evidence="15 16">
    <name type="scientific">Anolis carolinensis</name>
    <name type="common">Green anole</name>
    <name type="synonym">American chameleon</name>
    <dbReference type="NCBI Taxonomy" id="28377"/>
    <lineage>
        <taxon>Eukaryota</taxon>
        <taxon>Metazoa</taxon>
        <taxon>Chordata</taxon>
        <taxon>Craniata</taxon>
        <taxon>Vertebrata</taxon>
        <taxon>Euteleostomi</taxon>
        <taxon>Lepidosauria</taxon>
        <taxon>Squamata</taxon>
        <taxon>Bifurcata</taxon>
        <taxon>Unidentata</taxon>
        <taxon>Episquamata</taxon>
        <taxon>Toxicofera</taxon>
        <taxon>Iguania</taxon>
        <taxon>Dactyloidae</taxon>
        <taxon>Anolis</taxon>
    </lineage>
</organism>
<dbReference type="GO" id="GO:0097530">
    <property type="term" value="P:granulocyte migration"/>
    <property type="evidence" value="ECO:0007669"/>
    <property type="project" value="Ensembl"/>
</dbReference>
<dbReference type="GO" id="GO:0046982">
    <property type="term" value="F:protein heterodimerization activity"/>
    <property type="evidence" value="ECO:0007669"/>
    <property type="project" value="InterPro"/>
</dbReference>
<dbReference type="GO" id="GO:0016477">
    <property type="term" value="P:cell migration"/>
    <property type="evidence" value="ECO:0000318"/>
    <property type="project" value="GO_Central"/>
</dbReference>
<dbReference type="Proteomes" id="UP000001646">
    <property type="component" value="Unplaced"/>
</dbReference>
<dbReference type="GO" id="GO:0042803">
    <property type="term" value="F:protein homodimerization activity"/>
    <property type="evidence" value="ECO:0007669"/>
    <property type="project" value="InterPro"/>
</dbReference>
<keyword evidence="6 13" id="KW-0812">Transmembrane</keyword>
<comment type="subcellular location">
    <subcellularLocation>
        <location evidence="2">Cell junction</location>
        <location evidence="2">Tight junction</location>
    </subcellularLocation>
    <subcellularLocation>
        <location evidence="1">Cell membrane</location>
        <topology evidence="1">Single-pass type I membrane protein</topology>
    </subcellularLocation>
</comment>
<dbReference type="SMART" id="SM00408">
    <property type="entry name" value="IGc2"/>
    <property type="match status" value="2"/>
</dbReference>
<dbReference type="GO" id="GO:0005794">
    <property type="term" value="C:Golgi apparatus"/>
    <property type="evidence" value="ECO:0007669"/>
    <property type="project" value="Ensembl"/>
</dbReference>
<reference evidence="15" key="2">
    <citation type="submission" date="2025-08" db="UniProtKB">
        <authorList>
            <consortium name="Ensembl"/>
        </authorList>
    </citation>
    <scope>IDENTIFICATION</scope>
</reference>
<dbReference type="GO" id="GO:0098636">
    <property type="term" value="C:protein complex involved in cell adhesion"/>
    <property type="evidence" value="ECO:0000318"/>
    <property type="project" value="GO_Central"/>
</dbReference>
<evidence type="ECO:0000256" key="1">
    <source>
        <dbReference type="ARBA" id="ARBA00004251"/>
    </source>
</evidence>
<feature type="transmembrane region" description="Helical" evidence="13">
    <location>
        <begin position="234"/>
        <end position="259"/>
    </location>
</feature>
<dbReference type="Pfam" id="PF07686">
    <property type="entry name" value="V-set"/>
    <property type="match status" value="1"/>
</dbReference>
<dbReference type="GO" id="GO:0034394">
    <property type="term" value="P:protein localization to cell surface"/>
    <property type="evidence" value="ECO:0007669"/>
    <property type="project" value="Ensembl"/>
</dbReference>
<feature type="domain" description="Ig-like" evidence="14">
    <location>
        <begin position="134"/>
        <end position="227"/>
    </location>
</feature>
<reference evidence="15" key="1">
    <citation type="submission" date="2009-12" db="EMBL/GenBank/DDBJ databases">
        <title>The Genome Sequence of Anolis carolinensis (Green Anole Lizard).</title>
        <authorList>
            <consortium name="The Genome Sequencing Platform"/>
            <person name="Di Palma F."/>
            <person name="Alfoldi J."/>
            <person name="Heiman D."/>
            <person name="Young S."/>
            <person name="Grabherr M."/>
            <person name="Johnson J."/>
            <person name="Lander E.S."/>
            <person name="Lindblad-Toh K."/>
        </authorList>
    </citation>
    <scope>NUCLEOTIDE SEQUENCE [LARGE SCALE GENOMIC DNA]</scope>
    <source>
        <strain evidence="15">JBL SC #1</strain>
    </source>
</reference>
<gene>
    <name evidence="15" type="primary">JAM3</name>
</gene>
<evidence type="ECO:0000256" key="12">
    <source>
        <dbReference type="ARBA" id="ARBA00023319"/>
    </source>
</evidence>
<dbReference type="SUPFAM" id="SSF48726">
    <property type="entry name" value="Immunoglobulin"/>
    <property type="match status" value="2"/>
</dbReference>
<dbReference type="InParanoid" id="H9G4M3"/>
<dbReference type="GO" id="GO:1902414">
    <property type="term" value="P:protein localization to cell junction"/>
    <property type="evidence" value="ECO:0007669"/>
    <property type="project" value="Ensembl"/>
</dbReference>
<dbReference type="GO" id="GO:0005902">
    <property type="term" value="C:microvillus"/>
    <property type="evidence" value="ECO:0007669"/>
    <property type="project" value="Ensembl"/>
</dbReference>
<comment type="similarity">
    <text evidence="3">Belongs to the immunoglobulin superfamily.</text>
</comment>
<dbReference type="GO" id="GO:0007286">
    <property type="term" value="P:spermatid development"/>
    <property type="evidence" value="ECO:0007669"/>
    <property type="project" value="Ensembl"/>
</dbReference>
<dbReference type="GO" id="GO:0043220">
    <property type="term" value="C:Schmidt-Lanterman incisure"/>
    <property type="evidence" value="ECO:0007669"/>
    <property type="project" value="Ensembl"/>
</dbReference>
<dbReference type="GO" id="GO:0002318">
    <property type="term" value="P:myeloid progenitor cell differentiation"/>
    <property type="evidence" value="ECO:0007669"/>
    <property type="project" value="Ensembl"/>
</dbReference>